<sequence length="131" mass="15053">MILLLLVSVASAQYLVEDYNKPCLKAQEIRTDIGAPRTIYRAPETVLQATRVVEQQPVYYTRRQQLPWNIKIIERHLPRYNVENKVAAPVYILPKHGPVLEQNTPLPPTSDVVYRPDVLYRRNCGKSVITA</sequence>
<evidence type="ECO:0000313" key="2">
    <source>
        <dbReference type="Proteomes" id="UP000274131"/>
    </source>
</evidence>
<evidence type="ECO:0000313" key="3">
    <source>
        <dbReference type="WBParaSite" id="EVEC_0001308701-mRNA-1"/>
    </source>
</evidence>
<protein>
    <submittedName>
        <fullName evidence="3">Conserved secreted protein</fullName>
    </submittedName>
</protein>
<accession>A0A0N4VPZ5</accession>
<evidence type="ECO:0000313" key="1">
    <source>
        <dbReference type="EMBL" id="VDD97490.1"/>
    </source>
</evidence>
<dbReference type="Proteomes" id="UP000274131">
    <property type="component" value="Unassembled WGS sequence"/>
</dbReference>
<reference evidence="3" key="1">
    <citation type="submission" date="2017-02" db="UniProtKB">
        <authorList>
            <consortium name="WormBaseParasite"/>
        </authorList>
    </citation>
    <scope>IDENTIFICATION</scope>
</reference>
<name>A0A0N4VPZ5_ENTVE</name>
<reference evidence="1 2" key="2">
    <citation type="submission" date="2018-10" db="EMBL/GenBank/DDBJ databases">
        <authorList>
            <consortium name="Pathogen Informatics"/>
        </authorList>
    </citation>
    <scope>NUCLEOTIDE SEQUENCE [LARGE SCALE GENOMIC DNA]</scope>
</reference>
<dbReference type="AlphaFoldDB" id="A0A0N4VPZ5"/>
<keyword evidence="2" id="KW-1185">Reference proteome</keyword>
<dbReference type="WBParaSite" id="EVEC_0001308701-mRNA-1">
    <property type="protein sequence ID" value="EVEC_0001308701-mRNA-1"/>
    <property type="gene ID" value="EVEC_0001308701"/>
</dbReference>
<gene>
    <name evidence="1" type="ORF">EVEC_LOCUS12241</name>
</gene>
<organism evidence="3">
    <name type="scientific">Enterobius vermicularis</name>
    <name type="common">Human pinworm</name>
    <dbReference type="NCBI Taxonomy" id="51028"/>
    <lineage>
        <taxon>Eukaryota</taxon>
        <taxon>Metazoa</taxon>
        <taxon>Ecdysozoa</taxon>
        <taxon>Nematoda</taxon>
        <taxon>Chromadorea</taxon>
        <taxon>Rhabditida</taxon>
        <taxon>Spirurina</taxon>
        <taxon>Oxyuridomorpha</taxon>
        <taxon>Oxyuroidea</taxon>
        <taxon>Oxyuridae</taxon>
        <taxon>Enterobius</taxon>
    </lineage>
</organism>
<proteinExistence type="predicted"/>
<dbReference type="EMBL" id="UXUI01013870">
    <property type="protein sequence ID" value="VDD97490.1"/>
    <property type="molecule type" value="Genomic_DNA"/>
</dbReference>